<dbReference type="InterPro" id="IPR050638">
    <property type="entry name" value="AA-Vitamin_Transporters"/>
</dbReference>
<dbReference type="SUPFAM" id="SSF103481">
    <property type="entry name" value="Multidrug resistance efflux transporter EmrE"/>
    <property type="match status" value="2"/>
</dbReference>
<dbReference type="InterPro" id="IPR000620">
    <property type="entry name" value="EamA_dom"/>
</dbReference>
<dbReference type="Proteomes" id="UP000196573">
    <property type="component" value="Unassembled WGS sequence"/>
</dbReference>
<dbReference type="PANTHER" id="PTHR32322:SF9">
    <property type="entry name" value="AMINO-ACID METABOLITE EFFLUX PUMP-RELATED"/>
    <property type="match status" value="1"/>
</dbReference>
<keyword evidence="2 5" id="KW-0812">Transmembrane</keyword>
<accession>A0A1X7AN05</accession>
<dbReference type="EMBL" id="FWPT01000008">
    <property type="protein sequence ID" value="SMA49691.1"/>
    <property type="molecule type" value="Genomic_DNA"/>
</dbReference>
<dbReference type="Pfam" id="PF00892">
    <property type="entry name" value="EamA"/>
    <property type="match status" value="2"/>
</dbReference>
<dbReference type="AlphaFoldDB" id="A0A1X7AN05"/>
<dbReference type="PANTHER" id="PTHR32322">
    <property type="entry name" value="INNER MEMBRANE TRANSPORTER"/>
    <property type="match status" value="1"/>
</dbReference>
<evidence type="ECO:0000256" key="2">
    <source>
        <dbReference type="ARBA" id="ARBA00022692"/>
    </source>
</evidence>
<feature type="transmembrane region" description="Helical" evidence="5">
    <location>
        <begin position="145"/>
        <end position="167"/>
    </location>
</feature>
<feature type="domain" description="EamA" evidence="6">
    <location>
        <begin position="60"/>
        <end position="191"/>
    </location>
</feature>
<reference evidence="7 8" key="1">
    <citation type="submission" date="2017-03" db="EMBL/GenBank/DDBJ databases">
        <authorList>
            <person name="Afonso C.L."/>
            <person name="Miller P.J."/>
            <person name="Scott M.A."/>
            <person name="Spackman E."/>
            <person name="Goraichik I."/>
            <person name="Dimitrov K.M."/>
            <person name="Suarez D.L."/>
            <person name="Swayne D.E."/>
        </authorList>
    </citation>
    <scope>NUCLEOTIDE SEQUENCE [LARGE SCALE GENOMIC DNA]</scope>
    <source>
        <strain evidence="7">SB41UT1</strain>
    </source>
</reference>
<evidence type="ECO:0000256" key="4">
    <source>
        <dbReference type="ARBA" id="ARBA00023136"/>
    </source>
</evidence>
<evidence type="ECO:0000256" key="1">
    <source>
        <dbReference type="ARBA" id="ARBA00004141"/>
    </source>
</evidence>
<sequence length="354" mass="37557">MRRGLHNKSYKSTKKSRRFFYLHCYAEVDRSPVYPIICKHLASDVGSLFSDTCVNMIKKYFYLLAIGLIWGSQFLFQQKAVADLSPVWVGAGRAVVGAATLFILAALFGIKGGSSKRHLTYFGIAFLEATIPFVGVAWGQQYLDTAVVAILMGTIPFFTILLSPLVIRGSRITAAGLASVVIGFIGLVALFYPQLASGSGQASLVAALVIIGASASFGVALLILKTIDDEHPILVARNVLSFAAIQLLVVASFVQLPWTLEISTGGAVSVLYLGVMCAGVVYFLYMALISEAGPVFASMNNYLVPLVGVLLGATVNNEALPATTWVALALVGAALAVNQLGSRKPEEKGEAATA</sequence>
<evidence type="ECO:0000313" key="8">
    <source>
        <dbReference type="Proteomes" id="UP000196573"/>
    </source>
</evidence>
<feature type="transmembrane region" description="Helical" evidence="5">
    <location>
        <begin position="295"/>
        <end position="313"/>
    </location>
</feature>
<comment type="subcellular location">
    <subcellularLocation>
        <location evidence="1">Membrane</location>
        <topology evidence="1">Multi-pass membrane protein</topology>
    </subcellularLocation>
</comment>
<feature type="transmembrane region" description="Helical" evidence="5">
    <location>
        <begin position="204"/>
        <end position="227"/>
    </location>
</feature>
<evidence type="ECO:0000256" key="3">
    <source>
        <dbReference type="ARBA" id="ARBA00022989"/>
    </source>
</evidence>
<gene>
    <name evidence="7" type="primary">yijE_2</name>
    <name evidence="7" type="ORF">EHSB41UT_03473</name>
</gene>
<evidence type="ECO:0000313" key="7">
    <source>
        <dbReference type="EMBL" id="SMA49691.1"/>
    </source>
</evidence>
<evidence type="ECO:0000259" key="6">
    <source>
        <dbReference type="Pfam" id="PF00892"/>
    </source>
</evidence>
<evidence type="ECO:0000256" key="5">
    <source>
        <dbReference type="SAM" id="Phobius"/>
    </source>
</evidence>
<keyword evidence="4 5" id="KW-0472">Membrane</keyword>
<proteinExistence type="predicted"/>
<protein>
    <submittedName>
        <fullName evidence="7">Putative inner membrane transporter yiJE</fullName>
    </submittedName>
</protein>
<dbReference type="GO" id="GO:0016020">
    <property type="term" value="C:membrane"/>
    <property type="evidence" value="ECO:0007669"/>
    <property type="project" value="UniProtKB-SubCell"/>
</dbReference>
<organism evidence="7 8">
    <name type="scientific">Parendozoicomonas haliclonae</name>
    <dbReference type="NCBI Taxonomy" id="1960125"/>
    <lineage>
        <taxon>Bacteria</taxon>
        <taxon>Pseudomonadati</taxon>
        <taxon>Pseudomonadota</taxon>
        <taxon>Gammaproteobacteria</taxon>
        <taxon>Oceanospirillales</taxon>
        <taxon>Endozoicomonadaceae</taxon>
        <taxon>Parendozoicomonas</taxon>
    </lineage>
</organism>
<name>A0A1X7AN05_9GAMM</name>
<feature type="domain" description="EamA" evidence="6">
    <location>
        <begin position="206"/>
        <end position="337"/>
    </location>
</feature>
<feature type="transmembrane region" description="Helical" evidence="5">
    <location>
        <begin position="60"/>
        <end position="76"/>
    </location>
</feature>
<keyword evidence="8" id="KW-1185">Reference proteome</keyword>
<feature type="transmembrane region" description="Helical" evidence="5">
    <location>
        <begin position="319"/>
        <end position="338"/>
    </location>
</feature>
<dbReference type="InterPro" id="IPR037185">
    <property type="entry name" value="EmrE-like"/>
</dbReference>
<feature type="transmembrane region" description="Helical" evidence="5">
    <location>
        <begin position="270"/>
        <end position="288"/>
    </location>
</feature>
<feature type="transmembrane region" description="Helical" evidence="5">
    <location>
        <begin position="88"/>
        <end position="107"/>
    </location>
</feature>
<keyword evidence="3 5" id="KW-1133">Transmembrane helix</keyword>
<feature type="transmembrane region" description="Helical" evidence="5">
    <location>
        <begin position="119"/>
        <end position="139"/>
    </location>
</feature>
<feature type="transmembrane region" description="Helical" evidence="5">
    <location>
        <begin position="239"/>
        <end position="258"/>
    </location>
</feature>
<feature type="transmembrane region" description="Helical" evidence="5">
    <location>
        <begin position="174"/>
        <end position="192"/>
    </location>
</feature>